<reference evidence="2" key="1">
    <citation type="journal article" date="2023" name="Hortic. Res.">
        <title>A chromosome-level phased genome enabling allele-level studies in sweet orange: a case study on citrus Huanglongbing tolerance.</title>
        <authorList>
            <person name="Wu B."/>
            <person name="Yu Q."/>
            <person name="Deng Z."/>
            <person name="Duan Y."/>
            <person name="Luo F."/>
            <person name="Gmitter F. Jr."/>
        </authorList>
    </citation>
    <scope>NUCLEOTIDE SEQUENCE [LARGE SCALE GENOMIC DNA]</scope>
    <source>
        <strain evidence="2">cv. Valencia</strain>
    </source>
</reference>
<sequence length="319" mass="35872">MLKSSRLLPDLIVPLTFVLSTKGRLYSPCSINCSCSWDPNHPFLSFPSLCSQKQVRDAGGFAGVNPPMLKLEQGVHGWRMPVHDVLPRLCSCYSAGEIRLRVRDEDIADLRVFGPNMGLRERIQYTAGLTPHHVVLMASDTKGKLIVDESDEEVDDRDLLQHAYEIGNCSQSKPVNGGDPLNVYSDEKLVWPWIGIVVNIPTGRGEDGQSVGESLSKLRDELIRVCLVEFKKNWPGLHNAMAFEKAYEADHHGKKDCERQRMNDGKALTEEIERVLILMQKEELHEKNNSTGRTAGCKTSSGTGNERLRRTLNVMKHRR</sequence>
<proteinExistence type="predicted"/>
<evidence type="ECO:0000313" key="2">
    <source>
        <dbReference type="Proteomes" id="UP000829398"/>
    </source>
</evidence>
<accession>A0ACB8KBU8</accession>
<organism evidence="1 2">
    <name type="scientific">Citrus sinensis</name>
    <name type="common">Sweet orange</name>
    <name type="synonym">Citrus aurantium var. sinensis</name>
    <dbReference type="NCBI Taxonomy" id="2711"/>
    <lineage>
        <taxon>Eukaryota</taxon>
        <taxon>Viridiplantae</taxon>
        <taxon>Streptophyta</taxon>
        <taxon>Embryophyta</taxon>
        <taxon>Tracheophyta</taxon>
        <taxon>Spermatophyta</taxon>
        <taxon>Magnoliopsida</taxon>
        <taxon>eudicotyledons</taxon>
        <taxon>Gunneridae</taxon>
        <taxon>Pentapetalae</taxon>
        <taxon>rosids</taxon>
        <taxon>malvids</taxon>
        <taxon>Sapindales</taxon>
        <taxon>Rutaceae</taxon>
        <taxon>Aurantioideae</taxon>
        <taxon>Citrus</taxon>
    </lineage>
</organism>
<keyword evidence="2" id="KW-1185">Reference proteome</keyword>
<name>A0ACB8KBU8_CITSI</name>
<dbReference type="Proteomes" id="UP000829398">
    <property type="component" value="Chromosome 5"/>
</dbReference>
<protein>
    <submittedName>
        <fullName evidence="1">Uncharacterized protein</fullName>
    </submittedName>
</protein>
<evidence type="ECO:0000313" key="1">
    <source>
        <dbReference type="EMBL" id="KAH9751890.1"/>
    </source>
</evidence>
<comment type="caution">
    <text evidence="1">The sequence shown here is derived from an EMBL/GenBank/DDBJ whole genome shotgun (WGS) entry which is preliminary data.</text>
</comment>
<dbReference type="EMBL" id="CM039174">
    <property type="protein sequence ID" value="KAH9751890.1"/>
    <property type="molecule type" value="Genomic_DNA"/>
</dbReference>
<gene>
    <name evidence="1" type="ORF">KPL71_014485</name>
</gene>